<evidence type="ECO:0000313" key="3">
    <source>
        <dbReference type="Proteomes" id="UP000289166"/>
    </source>
</evidence>
<evidence type="ECO:0000256" key="1">
    <source>
        <dbReference type="SAM" id="Coils"/>
    </source>
</evidence>
<sequence length="82" mass="9600">MSDYDKKLNQIKENLDKAKNLRIRAEARLEQLNRQKEEILAELKELGVEPENLDSEIAKLKEEIENLIKKAESLLPEELVTR</sequence>
<comment type="caution">
    <text evidence="2">The sequence shown here is derived from an EMBL/GenBank/DDBJ whole genome shotgun (WGS) entry which is preliminary data.</text>
</comment>
<reference evidence="3" key="1">
    <citation type="submission" date="2018-11" db="EMBL/GenBank/DDBJ databases">
        <title>Genome sequencing of a novel mesophilic and cellulolytic organism within the genus Hungateiclostridium.</title>
        <authorList>
            <person name="Rettenmaier R."/>
            <person name="Liebl W."/>
            <person name="Zverlov V."/>
        </authorList>
    </citation>
    <scope>NUCLEOTIDE SEQUENCE [LARGE SCALE GENOMIC DNA]</scope>
    <source>
        <strain evidence="3">N2K1</strain>
    </source>
</reference>
<dbReference type="OrthoDB" id="1955122at2"/>
<proteinExistence type="predicted"/>
<evidence type="ECO:0000313" key="2">
    <source>
        <dbReference type="EMBL" id="RXE59773.1"/>
    </source>
</evidence>
<feature type="coiled-coil region" evidence="1">
    <location>
        <begin position="1"/>
        <end position="77"/>
    </location>
</feature>
<keyword evidence="1" id="KW-0175">Coiled coil</keyword>
<accession>A0A4Q0I5X8</accession>
<dbReference type="EMBL" id="RLII01000004">
    <property type="protein sequence ID" value="RXE59773.1"/>
    <property type="molecule type" value="Genomic_DNA"/>
</dbReference>
<gene>
    <name evidence="2" type="ORF">EFD62_05510</name>
</gene>
<name>A0A4Q0I5X8_9FIRM</name>
<organism evidence="2 3">
    <name type="scientific">Acetivibrio mesophilus</name>
    <dbReference type="NCBI Taxonomy" id="2487273"/>
    <lineage>
        <taxon>Bacteria</taxon>
        <taxon>Bacillati</taxon>
        <taxon>Bacillota</taxon>
        <taxon>Clostridia</taxon>
        <taxon>Eubacteriales</taxon>
        <taxon>Oscillospiraceae</taxon>
        <taxon>Acetivibrio</taxon>
    </lineage>
</organism>
<protein>
    <recommendedName>
        <fullName evidence="4">Serine--tRNA ligase</fullName>
    </recommendedName>
</protein>
<dbReference type="AlphaFoldDB" id="A0A4Q0I5X8"/>
<dbReference type="RefSeq" id="WP_069193541.1">
    <property type="nucleotide sequence ID" value="NZ_RLII01000004.1"/>
</dbReference>
<evidence type="ECO:0008006" key="4">
    <source>
        <dbReference type="Google" id="ProtNLM"/>
    </source>
</evidence>
<dbReference type="Proteomes" id="UP000289166">
    <property type="component" value="Unassembled WGS sequence"/>
</dbReference>
<keyword evidence="3" id="KW-1185">Reference proteome</keyword>